<dbReference type="Proteomes" id="UP000665181">
    <property type="component" value="Unassembled WGS sequence"/>
</dbReference>
<sequence length="193" mass="21707">MPTLEEVKKFLEENKDNEEVKAFVGELSAVSADKVKGFLETEEGKRFIQPRLDSYFTKGLDTWKSNNLESLIEEELQKRNPSKTPEQIELEKLRSEIERERAARNREALVNKALNVADEKQLPKGVIDYFIGEDEETTLANLSKFEETFNAAVQNAVDIKFKESGTNFEKGDPTPAGGAVDIGALANQANIRK</sequence>
<name>A0A8I1WDL3_BACIU</name>
<gene>
    <name evidence="1" type="ORF">J5227_02690</name>
</gene>
<organism evidence="1 2">
    <name type="scientific">Bacillus subtilis</name>
    <dbReference type="NCBI Taxonomy" id="1423"/>
    <lineage>
        <taxon>Bacteria</taxon>
        <taxon>Bacillati</taxon>
        <taxon>Bacillota</taxon>
        <taxon>Bacilli</taxon>
        <taxon>Bacillales</taxon>
        <taxon>Bacillaceae</taxon>
        <taxon>Bacillus</taxon>
    </lineage>
</organism>
<dbReference type="InterPro" id="IPR025580">
    <property type="entry name" value="Gp46"/>
</dbReference>
<dbReference type="RefSeq" id="WP_172480875.1">
    <property type="nucleotide sequence ID" value="NZ_CP050319.1"/>
</dbReference>
<protein>
    <submittedName>
        <fullName evidence="1">DUF4355 domain-containing protein</fullName>
    </submittedName>
</protein>
<evidence type="ECO:0000313" key="2">
    <source>
        <dbReference type="Proteomes" id="UP000665181"/>
    </source>
</evidence>
<accession>A0A8I1WDL3</accession>
<dbReference type="Pfam" id="PF14265">
    <property type="entry name" value="DUF4355"/>
    <property type="match status" value="1"/>
</dbReference>
<reference evidence="1" key="1">
    <citation type="submission" date="2021-03" db="EMBL/GenBank/DDBJ databases">
        <title>Isolation of Bacillus subtilis from fermented food sample.</title>
        <authorList>
            <person name="Lakshmanan V."/>
            <person name="Athira K."/>
            <person name="Rajagopal K."/>
        </authorList>
    </citation>
    <scope>NUCLEOTIDE SEQUENCE</scope>
    <source>
        <strain evidence="1">S1</strain>
    </source>
</reference>
<proteinExistence type="predicted"/>
<comment type="caution">
    <text evidence="1">The sequence shown here is derived from an EMBL/GenBank/DDBJ whole genome shotgun (WGS) entry which is preliminary data.</text>
</comment>
<evidence type="ECO:0000313" key="1">
    <source>
        <dbReference type="EMBL" id="MBO3793240.1"/>
    </source>
</evidence>
<dbReference type="AlphaFoldDB" id="A0A8I1WDL3"/>
<dbReference type="EMBL" id="JAGFPW010000001">
    <property type="protein sequence ID" value="MBO3793240.1"/>
    <property type="molecule type" value="Genomic_DNA"/>
</dbReference>